<comment type="subunit">
    <text evidence="5 17">Homodimer.</text>
</comment>
<evidence type="ECO:0000256" key="8">
    <source>
        <dbReference type="ARBA" id="ARBA00022692"/>
    </source>
</evidence>
<name>A0A345NJU8_9MICO</name>
<keyword evidence="6 17" id="KW-1003">Cell membrane</keyword>
<comment type="similarity">
    <text evidence="4 17 18">Belongs to the CDP-alcohol phosphatidyltransferase class-I family.</text>
</comment>
<evidence type="ECO:0000256" key="14">
    <source>
        <dbReference type="ARBA" id="ARBA00024082"/>
    </source>
</evidence>
<dbReference type="EMBL" id="CP031229">
    <property type="protein sequence ID" value="AXH95306.1"/>
    <property type="molecule type" value="Genomic_DNA"/>
</dbReference>
<dbReference type="GO" id="GO:0016780">
    <property type="term" value="F:phosphotransferase activity, for other substituted phosphate groups"/>
    <property type="evidence" value="ECO:0007669"/>
    <property type="project" value="UniProtKB-UniRule"/>
</dbReference>
<dbReference type="RefSeq" id="WP_114927071.1">
    <property type="nucleotide sequence ID" value="NZ_CP031229.1"/>
</dbReference>
<feature type="binding site" evidence="17">
    <location>
        <position position="87"/>
    </location>
    <ligand>
        <name>Mg(2+)</name>
        <dbReference type="ChEBI" id="CHEBI:18420"/>
        <label>1</label>
    </ligand>
</feature>
<dbReference type="OrthoDB" id="116551at2"/>
<sequence length="202" mass="20699">MLMRRGRGAATTVLAPVAAVLLRLGVRPDAVTVVGTVGVVAGALLLFPRGELWWGSVVVGLFALCDVVDGVMARLSGTAGPWGGYLDSTLDRVADGAVLGGLAVWFLGTGGRPLDGYLALGCLVVGSVVSYARARAGSFGWEVTGGLAERADRLVWVLVATGLTGLFLPAWVLTAVLALVLAASTVTVAQRMTAARRQALLG</sequence>
<keyword evidence="7 17" id="KW-0808">Transferase</keyword>
<feature type="transmembrane region" description="Helical" evidence="17">
    <location>
        <begin position="93"/>
        <end position="110"/>
    </location>
</feature>
<comment type="cofactor">
    <cofactor evidence="17">
        <name>Mg(2+)</name>
        <dbReference type="ChEBI" id="CHEBI:18420"/>
    </cofactor>
    <text evidence="17">Contains a di-nuclear catalytic Mg(2+) center.</text>
</comment>
<feature type="active site" description="Proton acceptor" evidence="17">
    <location>
        <position position="91"/>
    </location>
</feature>
<evidence type="ECO:0000256" key="9">
    <source>
        <dbReference type="ARBA" id="ARBA00022723"/>
    </source>
</evidence>
<feature type="transmembrane region" description="Helical" evidence="17">
    <location>
        <begin position="29"/>
        <end position="47"/>
    </location>
</feature>
<dbReference type="Pfam" id="PF01066">
    <property type="entry name" value="CDP-OH_P_transf"/>
    <property type="match status" value="1"/>
</dbReference>
<evidence type="ECO:0000256" key="18">
    <source>
        <dbReference type="RuleBase" id="RU003750"/>
    </source>
</evidence>
<dbReference type="AlphaFoldDB" id="A0A345NJU8"/>
<comment type="catalytic activity">
    <reaction evidence="13 17">
        <text>1,2-di-(9Z-octadecenoyl)-sn-glycero-3-cytidine-5'-diphosphate + 1D-myo-inositol 3-phosphate = 1,2-di-(9Z-octadecenoyl)-sn-glycero-3-phospho-(1D-myo-inositol-3-phosphate) + CMP + H(+)</text>
        <dbReference type="Rhea" id="RHEA:61216"/>
        <dbReference type="ChEBI" id="CHEBI:15378"/>
        <dbReference type="ChEBI" id="CHEBI:58401"/>
        <dbReference type="ChEBI" id="CHEBI:60377"/>
        <dbReference type="ChEBI" id="CHEBI:85356"/>
        <dbReference type="ChEBI" id="CHEBI:144472"/>
    </reaction>
</comment>
<feature type="binding site" evidence="17">
    <location>
        <position position="87"/>
    </location>
    <ligand>
        <name>Mg(2+)</name>
        <dbReference type="ChEBI" id="CHEBI:18420"/>
        <label>2</label>
    </ligand>
</feature>
<dbReference type="HAMAP" id="MF_02241">
    <property type="entry name" value="PIP_synthase"/>
    <property type="match status" value="1"/>
</dbReference>
<organism evidence="19 20">
    <name type="scientific">Ornithinimicrobium avium</name>
    <dbReference type="NCBI Taxonomy" id="2283195"/>
    <lineage>
        <taxon>Bacteria</taxon>
        <taxon>Bacillati</taxon>
        <taxon>Actinomycetota</taxon>
        <taxon>Actinomycetes</taxon>
        <taxon>Micrococcales</taxon>
        <taxon>Ornithinimicrobiaceae</taxon>
        <taxon>Ornithinimicrobium</taxon>
    </lineage>
</organism>
<dbReference type="InterPro" id="IPR043130">
    <property type="entry name" value="CDP-OH_PTrfase_TM_dom"/>
</dbReference>
<feature type="binding site" evidence="17">
    <location>
        <begin position="29"/>
        <end position="32"/>
    </location>
    <ligand>
        <name>a CDP-1,2-diacyl-sn-glycerol</name>
        <dbReference type="ChEBI" id="CHEBI:58332"/>
    </ligand>
</feature>
<evidence type="ECO:0000256" key="15">
    <source>
        <dbReference type="ARBA" id="ARBA00033137"/>
    </source>
</evidence>
<keyword evidence="12 17" id="KW-0472">Membrane</keyword>
<evidence type="ECO:0000256" key="3">
    <source>
        <dbReference type="ARBA" id="ARBA00005189"/>
    </source>
</evidence>
<evidence type="ECO:0000256" key="4">
    <source>
        <dbReference type="ARBA" id="ARBA00010441"/>
    </source>
</evidence>
<feature type="binding site" evidence="17">
    <location>
        <position position="70"/>
    </location>
    <ligand>
        <name>a CDP-1,2-diacyl-sn-glycerol</name>
        <dbReference type="ChEBI" id="CHEBI:58332"/>
    </ligand>
</feature>
<comment type="subcellular location">
    <subcellularLocation>
        <location evidence="1 17">Cell membrane</location>
        <topology evidence="1 17">Multi-pass membrane protein</topology>
    </subcellularLocation>
</comment>
<dbReference type="KEGG" id="orn:DV701_03370"/>
<evidence type="ECO:0000256" key="12">
    <source>
        <dbReference type="ARBA" id="ARBA00023136"/>
    </source>
</evidence>
<comment type="function">
    <text evidence="17">Catalyzes the conjugation of the 1'-hydroxyl group of D-myo-inositol-3-phosphate (also named L-myo-inositol-1-phosphate) with a lipid tail of cytidine diphosphate diacylglycerol (CDP-DAG), forming phosphatidylinositol phosphate (PIP) and CMP. PIP is a precursor of phosphatidylinositol (PI) which is an essential lipid required for cell wall formation.</text>
</comment>
<dbReference type="GO" id="GO:0000287">
    <property type="term" value="F:magnesium ion binding"/>
    <property type="evidence" value="ECO:0007669"/>
    <property type="project" value="UniProtKB-UniRule"/>
</dbReference>
<feature type="binding site" evidence="17">
    <location>
        <position position="91"/>
    </location>
    <ligand>
        <name>Mg(2+)</name>
        <dbReference type="ChEBI" id="CHEBI:18420"/>
        <label>2</label>
    </ligand>
</feature>
<keyword evidence="10 17" id="KW-0460">Magnesium</keyword>
<feature type="transmembrane region" description="Helical" evidence="17">
    <location>
        <begin position="117"/>
        <end position="134"/>
    </location>
</feature>
<comment type="pathway">
    <text evidence="2 17">Phospholipid metabolism; phosphatidylinositol phosphate biosynthesis.</text>
</comment>
<keyword evidence="8 17" id="KW-0812">Transmembrane</keyword>
<keyword evidence="17" id="KW-0444">Lipid biosynthesis</keyword>
<evidence type="ECO:0000256" key="2">
    <source>
        <dbReference type="ARBA" id="ARBA00004805"/>
    </source>
</evidence>
<evidence type="ECO:0000256" key="7">
    <source>
        <dbReference type="ARBA" id="ARBA00022679"/>
    </source>
</evidence>
<feature type="binding site" evidence="17">
    <location>
        <position position="74"/>
    </location>
    <ligand>
        <name>a CDP-1,2-diacyl-sn-glycerol</name>
        <dbReference type="ChEBI" id="CHEBI:58332"/>
    </ligand>
</feature>
<dbReference type="InterPro" id="IPR048254">
    <property type="entry name" value="CDP_ALCOHOL_P_TRANSF_CS"/>
</dbReference>
<evidence type="ECO:0000256" key="13">
    <source>
        <dbReference type="ARBA" id="ARBA00023935"/>
    </source>
</evidence>
<dbReference type="InterPro" id="IPR000462">
    <property type="entry name" value="CDP-OH_P_trans"/>
</dbReference>
<gene>
    <name evidence="19" type="ORF">DV701_03370</name>
</gene>
<evidence type="ECO:0000256" key="5">
    <source>
        <dbReference type="ARBA" id="ARBA00011738"/>
    </source>
</evidence>
<evidence type="ECO:0000313" key="19">
    <source>
        <dbReference type="EMBL" id="AXH95306.1"/>
    </source>
</evidence>
<dbReference type="InterPro" id="IPR044268">
    <property type="entry name" value="PIP_synthase_PgsA1"/>
</dbReference>
<feature type="binding site" evidence="17">
    <location>
        <position position="66"/>
    </location>
    <ligand>
        <name>Mg(2+)</name>
        <dbReference type="ChEBI" id="CHEBI:18420"/>
        <label>1</label>
    </ligand>
</feature>
<comment type="catalytic activity">
    <reaction evidence="16 17">
        <text>a CDP-1,2-diacyl-sn-glycerol + 1D-myo-inositol 3-phosphate = a 1,2-diacyl-sn-glycero-3-phospho-(1D-myo-inositol-3-phosphate) + CMP + H(+)</text>
        <dbReference type="Rhea" id="RHEA:60504"/>
        <dbReference type="ChEBI" id="CHEBI:15378"/>
        <dbReference type="ChEBI" id="CHEBI:58088"/>
        <dbReference type="ChEBI" id="CHEBI:58332"/>
        <dbReference type="ChEBI" id="CHEBI:58401"/>
        <dbReference type="ChEBI" id="CHEBI:60377"/>
    </reaction>
</comment>
<feature type="binding site" evidence="17">
    <location>
        <position position="69"/>
    </location>
    <ligand>
        <name>Mg(2+)</name>
        <dbReference type="ChEBI" id="CHEBI:18420"/>
        <label>1</label>
    </ligand>
</feature>
<keyword evidence="11 17" id="KW-1133">Transmembrane helix</keyword>
<keyword evidence="17" id="KW-0443">Lipid metabolism</keyword>
<dbReference type="Proteomes" id="UP000253790">
    <property type="component" value="Chromosome"/>
</dbReference>
<evidence type="ECO:0000256" key="11">
    <source>
        <dbReference type="ARBA" id="ARBA00022989"/>
    </source>
</evidence>
<protein>
    <recommendedName>
        <fullName evidence="14 17">Phosphatidylinositol phosphate synthase</fullName>
        <shortName evidence="17">PIP synthase</shortName>
        <ecNumber evidence="17">2.7.8.-</ecNumber>
    </recommendedName>
    <alternativeName>
        <fullName evidence="15 17">CDP-diacylglycerol--D-myo-inositol-3-phosphate 3-phosphatidyltransferase</fullName>
    </alternativeName>
</protein>
<keyword evidence="17" id="KW-0594">Phospholipid biosynthesis</keyword>
<evidence type="ECO:0000256" key="6">
    <source>
        <dbReference type="ARBA" id="ARBA00022475"/>
    </source>
</evidence>
<dbReference type="PROSITE" id="PS00379">
    <property type="entry name" value="CDP_ALCOHOL_P_TRANSF"/>
    <property type="match status" value="1"/>
</dbReference>
<dbReference type="NCBIfam" id="NF045883">
    <property type="entry name" value="PIPSynth"/>
    <property type="match status" value="1"/>
</dbReference>
<comment type="pathway">
    <text evidence="3">Lipid metabolism.</text>
</comment>
<accession>A0A345NJU8</accession>
<reference evidence="19 20" key="1">
    <citation type="submission" date="2018-07" db="EMBL/GenBank/DDBJ databases">
        <title>Complete genome sequencing of Ornithinimicrobium sp. AMA3305.</title>
        <authorList>
            <person name="Bae J.-W."/>
        </authorList>
    </citation>
    <scope>NUCLEOTIDE SEQUENCE [LARGE SCALE GENOMIC DNA]</scope>
    <source>
        <strain evidence="19 20">AMA3305</strain>
    </source>
</reference>
<keyword evidence="17" id="KW-1208">Phospholipid metabolism</keyword>
<evidence type="ECO:0000256" key="10">
    <source>
        <dbReference type="ARBA" id="ARBA00022842"/>
    </source>
</evidence>
<dbReference type="GO" id="GO:0005886">
    <property type="term" value="C:plasma membrane"/>
    <property type="evidence" value="ECO:0007669"/>
    <property type="project" value="UniProtKB-SubCell"/>
</dbReference>
<comment type="caution">
    <text evidence="17">Lacks conserved residue(s) required for the propagation of feature annotation.</text>
</comment>
<feature type="binding site" evidence="17">
    <location>
        <position position="66"/>
    </location>
    <ligand>
        <name>Mg(2+)</name>
        <dbReference type="ChEBI" id="CHEBI:18420"/>
        <label>2</label>
    </ligand>
</feature>
<feature type="transmembrane region" description="Helical" evidence="17">
    <location>
        <begin position="52"/>
        <end position="73"/>
    </location>
</feature>
<dbReference type="EC" id="2.7.8.-" evidence="17"/>
<evidence type="ECO:0000256" key="16">
    <source>
        <dbReference type="ARBA" id="ARBA00048865"/>
    </source>
</evidence>
<evidence type="ECO:0000313" key="20">
    <source>
        <dbReference type="Proteomes" id="UP000253790"/>
    </source>
</evidence>
<keyword evidence="20" id="KW-1185">Reference proteome</keyword>
<dbReference type="GO" id="GO:0008654">
    <property type="term" value="P:phospholipid biosynthetic process"/>
    <property type="evidence" value="ECO:0007669"/>
    <property type="project" value="UniProtKB-UniRule"/>
</dbReference>
<evidence type="ECO:0000256" key="1">
    <source>
        <dbReference type="ARBA" id="ARBA00004651"/>
    </source>
</evidence>
<dbReference type="Gene3D" id="1.20.120.1760">
    <property type="match status" value="1"/>
</dbReference>
<evidence type="ECO:0000256" key="17">
    <source>
        <dbReference type="HAMAP-Rule" id="MF_02241"/>
    </source>
</evidence>
<feature type="transmembrane region" description="Helical" evidence="17">
    <location>
        <begin position="154"/>
        <end position="182"/>
    </location>
</feature>
<keyword evidence="9 17" id="KW-0479">Metal-binding</keyword>
<dbReference type="UniPathway" id="UPA00220"/>
<proteinExistence type="inferred from homology"/>